<comment type="caution">
    <text evidence="1">The sequence shown here is derived from an EMBL/GenBank/DDBJ whole genome shotgun (WGS) entry which is preliminary data.</text>
</comment>
<evidence type="ECO:0000313" key="1">
    <source>
        <dbReference type="EMBL" id="KAG8363801.1"/>
    </source>
</evidence>
<keyword evidence="2" id="KW-1185">Reference proteome</keyword>
<organism evidence="1 2">
    <name type="scientific">Buddleja alternifolia</name>
    <dbReference type="NCBI Taxonomy" id="168488"/>
    <lineage>
        <taxon>Eukaryota</taxon>
        <taxon>Viridiplantae</taxon>
        <taxon>Streptophyta</taxon>
        <taxon>Embryophyta</taxon>
        <taxon>Tracheophyta</taxon>
        <taxon>Spermatophyta</taxon>
        <taxon>Magnoliopsida</taxon>
        <taxon>eudicotyledons</taxon>
        <taxon>Gunneridae</taxon>
        <taxon>Pentapetalae</taxon>
        <taxon>asterids</taxon>
        <taxon>lamiids</taxon>
        <taxon>Lamiales</taxon>
        <taxon>Scrophulariaceae</taxon>
        <taxon>Buddlejeae</taxon>
        <taxon>Buddleja</taxon>
    </lineage>
</organism>
<protein>
    <submittedName>
        <fullName evidence="1">Uncharacterized protein</fullName>
    </submittedName>
</protein>
<dbReference type="AlphaFoldDB" id="A0AAV6W1X2"/>
<accession>A0AAV6W1X2</accession>
<dbReference type="EMBL" id="WHWC01000019">
    <property type="protein sequence ID" value="KAG8363801.1"/>
    <property type="molecule type" value="Genomic_DNA"/>
</dbReference>
<proteinExistence type="predicted"/>
<dbReference type="Proteomes" id="UP000826271">
    <property type="component" value="Unassembled WGS sequence"/>
</dbReference>
<reference evidence="1" key="1">
    <citation type="submission" date="2019-10" db="EMBL/GenBank/DDBJ databases">
        <authorList>
            <person name="Zhang R."/>
            <person name="Pan Y."/>
            <person name="Wang J."/>
            <person name="Ma R."/>
            <person name="Yu S."/>
        </authorList>
    </citation>
    <scope>NUCLEOTIDE SEQUENCE</scope>
    <source>
        <strain evidence="1">LA-IB0</strain>
        <tissue evidence="1">Leaf</tissue>
    </source>
</reference>
<gene>
    <name evidence="1" type="ORF">BUALT_Bualt19G0060100</name>
</gene>
<name>A0AAV6W1X2_9LAMI</name>
<evidence type="ECO:0000313" key="2">
    <source>
        <dbReference type="Proteomes" id="UP000826271"/>
    </source>
</evidence>
<sequence length="167" mass="18858">MWRRQASLGLAAKEKSKIGKKLFKDCIEEERRPAFEACEIKICKLDSEALQGVKSFFSQSKVHEKGAYIGDANRRIQCSSIQSKWIVCIGFCGRPLPCLRRIFIVPQGALKELKRSSAIYLQMVVFGCLLLLQADGRNVMCDAVEKFHTFVLVVGIMDMELSNGTFF</sequence>